<dbReference type="InterPro" id="IPR000403">
    <property type="entry name" value="PI3/4_kinase_cat_dom"/>
</dbReference>
<dbReference type="InterPro" id="IPR049160">
    <property type="entry name" value="PI4KB-PIK1_PIK"/>
</dbReference>
<feature type="region of interest" description="Disordered" evidence="8">
    <location>
        <begin position="91"/>
        <end position="125"/>
    </location>
</feature>
<feature type="domain" description="PIK helical" evidence="10">
    <location>
        <begin position="139"/>
        <end position="339"/>
    </location>
</feature>
<evidence type="ECO:0000259" key="10">
    <source>
        <dbReference type="PROSITE" id="PS51545"/>
    </source>
</evidence>
<dbReference type="PANTHER" id="PTHR10048">
    <property type="entry name" value="PHOSPHATIDYLINOSITOL KINASE"/>
    <property type="match status" value="1"/>
</dbReference>
<sequence>MAEGYLGGDDYLVKRLRLTLDVGVHGTFSGKSRQHFSHQRNHSLDFRQLHTTVQTHHRNRSLDSVLQGIPESGTQLSTFVKPSLALSIGTTSPCSSFSQNSAPLGGGTKDTDRTSLASDDSGIFNSDDGDRAARITTFDTSSISSEQRTNSFSQLCLDCEPSRLDVEVDVVPMETEPDNAEITVDEVSELKPKEAQHANITATTPAWSDNTKVPVVLSKNPPPRESWLLRLFESKLFDMSIAITYLFNSKEPGVLSYIGNRIFSFSDKDVEFFLPQLVSLYVHHADVADAIHPYLVYRCNKNVDFSLQLVWLLIAYCSDTNAPLRRKSQGVKLKNKILSEELRQFPPTQGTPLSGHLPPVNNPSTAKKTHHRSFSDATGLGAGGSSNRQISSPLTPKEKRVLGDLSSGQAFNSRCVCFESCEGMFSDLRGQRIQCHCQAPRLAPENEFVKSLISIGLRLQPLLTKELKTQRLQAELSVLNVNLPARVWLPIHSSSCPHLVVRVPPQAAVVLNSKDKAPYIIYVEVVEVEDMETSPIPLKIVNTLRQTRSEENLLDYYSHQDVSLSSFSLYPSVDDDGECWSQEDDDISVQLQYINCLKTRDRDTISQFSQDSTTSADRDPVLVAAGDIRRRLTESINVPKTTFKRDPEDPSAAALKEPWEDKIRRVQESSPYGHLPGWQLLAVIVKCGDDLRQELMAYQVLATLKKIWEQERVPLWIRPYRILVTSSDSGMIEPILNTVSLHQIKKHSKMSLLDYFLQEFGSLTSEEFLSAQKNFVESCAAYCLLSYLIQVKDRHNGNILLDAEGHIIHIDFGFILSSSPKNLGFENSPFKLTQEFVNVMGGLGSDMFEYFKILMLQGLLAARKHHEKILALVEIMQASAQLPCFKNGASAVKGLRERFHIGLTEDQLQLRVDSMVESSMHSLTTKLYDGFQYLTNGIL</sequence>
<keyword evidence="3" id="KW-0808">Transferase</keyword>
<dbReference type="SUPFAM" id="SSF56112">
    <property type="entry name" value="Protein kinase-like (PK-like)"/>
    <property type="match status" value="1"/>
</dbReference>
<name>A0ABM1B255_LIMPO</name>
<evidence type="ECO:0000313" key="12">
    <source>
        <dbReference type="RefSeq" id="XP_013773258.1"/>
    </source>
</evidence>
<dbReference type="InterPro" id="IPR001263">
    <property type="entry name" value="PI3K_accessory_dom"/>
</dbReference>
<dbReference type="InterPro" id="IPR011009">
    <property type="entry name" value="Kinase-like_dom_sf"/>
</dbReference>
<dbReference type="PROSITE" id="PS00915">
    <property type="entry name" value="PI3_4_KINASE_1"/>
    <property type="match status" value="1"/>
</dbReference>
<organism evidence="11 12">
    <name type="scientific">Limulus polyphemus</name>
    <name type="common">Atlantic horseshoe crab</name>
    <dbReference type="NCBI Taxonomy" id="6850"/>
    <lineage>
        <taxon>Eukaryota</taxon>
        <taxon>Metazoa</taxon>
        <taxon>Ecdysozoa</taxon>
        <taxon>Arthropoda</taxon>
        <taxon>Chelicerata</taxon>
        <taxon>Merostomata</taxon>
        <taxon>Xiphosura</taxon>
        <taxon>Limulidae</taxon>
        <taxon>Limulus</taxon>
    </lineage>
</organism>
<dbReference type="SUPFAM" id="SSF48371">
    <property type="entry name" value="ARM repeat"/>
    <property type="match status" value="1"/>
</dbReference>
<dbReference type="PROSITE" id="PS50290">
    <property type="entry name" value="PI3_4_KINASE_3"/>
    <property type="match status" value="1"/>
</dbReference>
<dbReference type="InterPro" id="IPR036940">
    <property type="entry name" value="PI3/4_kinase_cat_sf"/>
</dbReference>
<evidence type="ECO:0000256" key="4">
    <source>
        <dbReference type="ARBA" id="ARBA00022777"/>
    </source>
</evidence>
<feature type="compositionally biased region" description="Polar residues" evidence="8">
    <location>
        <begin position="385"/>
        <end position="394"/>
    </location>
</feature>
<dbReference type="InterPro" id="IPR015433">
    <property type="entry name" value="PI3/4_kinase"/>
</dbReference>
<dbReference type="Pfam" id="PF21245">
    <property type="entry name" value="PI4KB-PIK1_PIK"/>
    <property type="match status" value="1"/>
</dbReference>
<evidence type="ECO:0000256" key="8">
    <source>
        <dbReference type="SAM" id="MobiDB-lite"/>
    </source>
</evidence>
<evidence type="ECO:0000256" key="5">
    <source>
        <dbReference type="ARBA" id="ARBA00036767"/>
    </source>
</evidence>
<evidence type="ECO:0000256" key="6">
    <source>
        <dbReference type="ARBA" id="ARBA00037860"/>
    </source>
</evidence>
<feature type="domain" description="PI3K/PI4K catalytic" evidence="9">
    <location>
        <begin position="657"/>
        <end position="924"/>
    </location>
</feature>
<dbReference type="RefSeq" id="XP_013773258.1">
    <property type="nucleotide sequence ID" value="XM_013917804.2"/>
</dbReference>
<dbReference type="Gene3D" id="1.10.1070.11">
    <property type="entry name" value="Phosphatidylinositol 3-/4-kinase, catalytic domain"/>
    <property type="match status" value="1"/>
</dbReference>
<evidence type="ECO:0000256" key="2">
    <source>
        <dbReference type="ARBA" id="ARBA00012169"/>
    </source>
</evidence>
<proteinExistence type="predicted"/>
<evidence type="ECO:0000256" key="7">
    <source>
        <dbReference type="ARBA" id="ARBA00039877"/>
    </source>
</evidence>
<feature type="region of interest" description="Disordered" evidence="8">
    <location>
        <begin position="346"/>
        <end position="395"/>
    </location>
</feature>
<dbReference type="RefSeq" id="XP_013773259.1">
    <property type="nucleotide sequence ID" value="XM_013917805.2"/>
</dbReference>
<dbReference type="InterPro" id="IPR018936">
    <property type="entry name" value="PI3/4_kinase_CS"/>
</dbReference>
<feature type="compositionally biased region" description="Polar residues" evidence="8">
    <location>
        <begin position="91"/>
        <end position="102"/>
    </location>
</feature>
<gene>
    <name evidence="12 13" type="primary">LOC106458307</name>
</gene>
<evidence type="ECO:0000313" key="11">
    <source>
        <dbReference type="Proteomes" id="UP000694941"/>
    </source>
</evidence>
<dbReference type="Pfam" id="PF00454">
    <property type="entry name" value="PI3_PI4_kinase"/>
    <property type="match status" value="1"/>
</dbReference>
<accession>A0ABM1B255</accession>
<dbReference type="InterPro" id="IPR016024">
    <property type="entry name" value="ARM-type_fold"/>
</dbReference>
<comment type="subcellular location">
    <subcellularLocation>
        <location evidence="1">Mitochondrion outer membrane</location>
        <topology evidence="1">Peripheral membrane protein</topology>
    </subcellularLocation>
    <subcellularLocation>
        <location evidence="6">Rough endoplasmic reticulum membrane</location>
        <topology evidence="6">Peripheral membrane protein</topology>
    </subcellularLocation>
</comment>
<dbReference type="InterPro" id="IPR057754">
    <property type="entry name" value="PI4-kinase_beta/PIK1_cat"/>
</dbReference>
<dbReference type="SMART" id="SM00146">
    <property type="entry name" value="PI3Kc"/>
    <property type="match status" value="1"/>
</dbReference>
<keyword evidence="4" id="KW-0418">Kinase</keyword>
<dbReference type="PANTHER" id="PTHR10048:SF22">
    <property type="entry name" value="PHOSPHATIDYLINOSITOL 4-KINASE BETA"/>
    <property type="match status" value="1"/>
</dbReference>
<dbReference type="GeneID" id="106458307"/>
<dbReference type="PROSITE" id="PS00916">
    <property type="entry name" value="PI3_4_KINASE_2"/>
    <property type="match status" value="1"/>
</dbReference>
<reference evidence="12 13" key="1">
    <citation type="submission" date="2025-05" db="UniProtKB">
        <authorList>
            <consortium name="RefSeq"/>
        </authorList>
    </citation>
    <scope>IDENTIFICATION</scope>
    <source>
        <tissue evidence="12 13">Muscle</tissue>
    </source>
</reference>
<evidence type="ECO:0000256" key="3">
    <source>
        <dbReference type="ARBA" id="ARBA00022679"/>
    </source>
</evidence>
<evidence type="ECO:0000256" key="1">
    <source>
        <dbReference type="ARBA" id="ARBA00004450"/>
    </source>
</evidence>
<comment type="catalytic activity">
    <reaction evidence="5">
        <text>a 1,2-diacyl-sn-glycero-3-phospho-(1D-myo-inositol) + ATP = a 1,2-diacyl-sn-glycero-3-phospho-(1D-myo-inositol 4-phosphate) + ADP + H(+)</text>
        <dbReference type="Rhea" id="RHEA:19877"/>
        <dbReference type="ChEBI" id="CHEBI:15378"/>
        <dbReference type="ChEBI" id="CHEBI:30616"/>
        <dbReference type="ChEBI" id="CHEBI:57880"/>
        <dbReference type="ChEBI" id="CHEBI:58178"/>
        <dbReference type="ChEBI" id="CHEBI:456216"/>
        <dbReference type="EC" id="2.7.1.67"/>
    </reaction>
    <physiologicalReaction direction="left-to-right" evidence="5">
        <dbReference type="Rhea" id="RHEA:19878"/>
    </physiologicalReaction>
</comment>
<keyword evidence="11" id="KW-1185">Reference proteome</keyword>
<dbReference type="InterPro" id="IPR042236">
    <property type="entry name" value="PI3K_accessory_sf"/>
</dbReference>
<dbReference type="EC" id="2.7.1.67" evidence="2"/>
<dbReference type="CDD" id="cd05168">
    <property type="entry name" value="PI4Kc_III_beta"/>
    <property type="match status" value="1"/>
</dbReference>
<dbReference type="PROSITE" id="PS51545">
    <property type="entry name" value="PIK_HELICAL"/>
    <property type="match status" value="1"/>
</dbReference>
<protein>
    <recommendedName>
        <fullName evidence="7">Phosphatidylinositol 4-kinase beta</fullName>
        <ecNumber evidence="2">2.7.1.67</ecNumber>
    </recommendedName>
</protein>
<evidence type="ECO:0000259" key="9">
    <source>
        <dbReference type="PROSITE" id="PS50290"/>
    </source>
</evidence>
<dbReference type="Proteomes" id="UP000694941">
    <property type="component" value="Unplaced"/>
</dbReference>
<dbReference type="Gene3D" id="3.30.1010.10">
    <property type="entry name" value="Phosphatidylinositol 3-kinase Catalytic Subunit, Chain A, domain 4"/>
    <property type="match status" value="1"/>
</dbReference>
<dbReference type="Gene3D" id="1.25.40.70">
    <property type="entry name" value="Phosphatidylinositol 3-kinase, accessory domain (PIK)"/>
    <property type="match status" value="1"/>
</dbReference>
<evidence type="ECO:0000313" key="13">
    <source>
        <dbReference type="RefSeq" id="XP_013773259.1"/>
    </source>
</evidence>